<evidence type="ECO:0000256" key="1">
    <source>
        <dbReference type="SAM" id="MobiDB-lite"/>
    </source>
</evidence>
<protein>
    <submittedName>
        <fullName evidence="2">Uncharacterized protein</fullName>
    </submittedName>
</protein>
<dbReference type="EMBL" id="OZ035842">
    <property type="protein sequence ID" value="CAL1594822.1"/>
    <property type="molecule type" value="Genomic_DNA"/>
</dbReference>
<accession>A0AAV2L642</accession>
<name>A0AAV2L642_KNICA</name>
<evidence type="ECO:0000313" key="2">
    <source>
        <dbReference type="EMBL" id="CAL1594822.1"/>
    </source>
</evidence>
<evidence type="ECO:0000313" key="3">
    <source>
        <dbReference type="Proteomes" id="UP001497482"/>
    </source>
</evidence>
<proteinExistence type="predicted"/>
<sequence>MSGSGSGPGSDYDEGELVEPSPPTPRRMRMAMPVQPASPPVDCLQSLAPSPGDADVSWHSISVLRGLLVPRHGVRVMRSEEPVTARPPSIVQSLEALWVLCAGDRAPHYPMPPQEGRLWAGRALLPPPIPPCFP</sequence>
<dbReference type="Proteomes" id="UP001497482">
    <property type="component" value="Chromosome 20"/>
</dbReference>
<gene>
    <name evidence="2" type="ORF">KC01_LOCUS23749</name>
</gene>
<dbReference type="AlphaFoldDB" id="A0AAV2L642"/>
<feature type="region of interest" description="Disordered" evidence="1">
    <location>
        <begin position="1"/>
        <end position="49"/>
    </location>
</feature>
<keyword evidence="3" id="KW-1185">Reference proteome</keyword>
<organism evidence="2 3">
    <name type="scientific">Knipowitschia caucasica</name>
    <name type="common">Caucasian dwarf goby</name>
    <name type="synonym">Pomatoschistus caucasicus</name>
    <dbReference type="NCBI Taxonomy" id="637954"/>
    <lineage>
        <taxon>Eukaryota</taxon>
        <taxon>Metazoa</taxon>
        <taxon>Chordata</taxon>
        <taxon>Craniata</taxon>
        <taxon>Vertebrata</taxon>
        <taxon>Euteleostomi</taxon>
        <taxon>Actinopterygii</taxon>
        <taxon>Neopterygii</taxon>
        <taxon>Teleostei</taxon>
        <taxon>Neoteleostei</taxon>
        <taxon>Acanthomorphata</taxon>
        <taxon>Gobiaria</taxon>
        <taxon>Gobiiformes</taxon>
        <taxon>Gobioidei</taxon>
        <taxon>Gobiidae</taxon>
        <taxon>Gobiinae</taxon>
        <taxon>Knipowitschia</taxon>
    </lineage>
</organism>
<reference evidence="2 3" key="1">
    <citation type="submission" date="2024-04" db="EMBL/GenBank/DDBJ databases">
        <authorList>
            <person name="Waldvogel A.-M."/>
            <person name="Schoenle A."/>
        </authorList>
    </citation>
    <scope>NUCLEOTIDE SEQUENCE [LARGE SCALE GENOMIC DNA]</scope>
</reference>